<dbReference type="NCBIfam" id="NF009676">
    <property type="entry name" value="PRK13197.1"/>
    <property type="match status" value="1"/>
</dbReference>
<dbReference type="InterPro" id="IPR033694">
    <property type="entry name" value="PGPEP1_Cys_AS"/>
</dbReference>
<evidence type="ECO:0000256" key="5">
    <source>
        <dbReference type="ARBA" id="ARBA00022490"/>
    </source>
</evidence>
<keyword evidence="7 9" id="KW-0378">Hydrolase</keyword>
<dbReference type="EMBL" id="VDUZ01000006">
    <property type="protein sequence ID" value="TXL78735.1"/>
    <property type="molecule type" value="Genomic_DNA"/>
</dbReference>
<evidence type="ECO:0000313" key="13">
    <source>
        <dbReference type="Proteomes" id="UP000321638"/>
    </source>
</evidence>
<dbReference type="RefSeq" id="WP_147846205.1">
    <property type="nucleotide sequence ID" value="NZ_VDUZ01000006.1"/>
</dbReference>
<dbReference type="Proteomes" id="UP000321638">
    <property type="component" value="Unassembled WGS sequence"/>
</dbReference>
<keyword evidence="5 9" id="KW-0963">Cytoplasm</keyword>
<dbReference type="InterPro" id="IPR036440">
    <property type="entry name" value="Peptidase_C15-like_sf"/>
</dbReference>
<dbReference type="OrthoDB" id="9779738at2"/>
<dbReference type="HAMAP" id="MF_00417">
    <property type="entry name" value="Pyrrolid_peptidase"/>
    <property type="match status" value="1"/>
</dbReference>
<evidence type="ECO:0000256" key="11">
    <source>
        <dbReference type="PROSITE-ProRule" id="PRU10077"/>
    </source>
</evidence>
<evidence type="ECO:0000256" key="9">
    <source>
        <dbReference type="HAMAP-Rule" id="MF_00417"/>
    </source>
</evidence>
<dbReference type="SUPFAM" id="SSF53182">
    <property type="entry name" value="Pyrrolidone carboxyl peptidase (pyroglutamate aminopeptidase)"/>
    <property type="match status" value="1"/>
</dbReference>
<dbReference type="PANTHER" id="PTHR23402:SF1">
    <property type="entry name" value="PYROGLUTAMYL-PEPTIDASE I"/>
    <property type="match status" value="1"/>
</dbReference>
<dbReference type="GO" id="GO:0006508">
    <property type="term" value="P:proteolysis"/>
    <property type="evidence" value="ECO:0007669"/>
    <property type="project" value="UniProtKB-KW"/>
</dbReference>
<name>A0A5C8PSF4_9HYPH</name>
<organism evidence="12 13">
    <name type="scientific">Vineibacter terrae</name>
    <dbReference type="NCBI Taxonomy" id="2586908"/>
    <lineage>
        <taxon>Bacteria</taxon>
        <taxon>Pseudomonadati</taxon>
        <taxon>Pseudomonadota</taxon>
        <taxon>Alphaproteobacteria</taxon>
        <taxon>Hyphomicrobiales</taxon>
        <taxon>Vineibacter</taxon>
    </lineage>
</organism>
<evidence type="ECO:0000256" key="1">
    <source>
        <dbReference type="ARBA" id="ARBA00001770"/>
    </source>
</evidence>
<keyword evidence="6 9" id="KW-0645">Protease</keyword>
<dbReference type="EC" id="3.4.19.3" evidence="9"/>
<evidence type="ECO:0000256" key="7">
    <source>
        <dbReference type="ARBA" id="ARBA00022801"/>
    </source>
</evidence>
<dbReference type="PIRSF" id="PIRSF015592">
    <property type="entry name" value="Prld-crbxl_pptds"/>
    <property type="match status" value="1"/>
</dbReference>
<dbReference type="NCBIfam" id="TIGR00504">
    <property type="entry name" value="pyro_pdase"/>
    <property type="match status" value="1"/>
</dbReference>
<reference evidence="12 13" key="1">
    <citation type="submission" date="2019-06" db="EMBL/GenBank/DDBJ databases">
        <title>New taxonomy in bacterial strain CC-CFT640, isolated from vineyard.</title>
        <authorList>
            <person name="Lin S.-Y."/>
            <person name="Tsai C.-F."/>
            <person name="Young C.-C."/>
        </authorList>
    </citation>
    <scope>NUCLEOTIDE SEQUENCE [LARGE SCALE GENOMIC DNA]</scope>
    <source>
        <strain evidence="12 13">CC-CFT640</strain>
    </source>
</reference>
<feature type="active site" evidence="9">
    <location>
        <position position="168"/>
    </location>
</feature>
<dbReference type="Pfam" id="PF01470">
    <property type="entry name" value="Peptidase_C15"/>
    <property type="match status" value="1"/>
</dbReference>
<dbReference type="InterPro" id="IPR029762">
    <property type="entry name" value="PGP-I_bact-type"/>
</dbReference>
<feature type="active site" evidence="9 10">
    <location>
        <position position="80"/>
    </location>
</feature>
<dbReference type="InterPro" id="IPR033693">
    <property type="entry name" value="PGPEP1_Glu_AS"/>
</dbReference>
<feature type="active site" evidence="9 11">
    <location>
        <position position="143"/>
    </location>
</feature>
<comment type="subcellular location">
    <subcellularLocation>
        <location evidence="3 9">Cytoplasm</location>
    </subcellularLocation>
</comment>
<gene>
    <name evidence="9 12" type="primary">pcp</name>
    <name evidence="12" type="ORF">FHP25_06985</name>
</gene>
<dbReference type="GO" id="GO:0005829">
    <property type="term" value="C:cytosol"/>
    <property type="evidence" value="ECO:0007669"/>
    <property type="project" value="InterPro"/>
</dbReference>
<dbReference type="InterPro" id="IPR016125">
    <property type="entry name" value="Peptidase_C15-like"/>
</dbReference>
<dbReference type="PROSITE" id="PS01333">
    <property type="entry name" value="PYRASE_GLU"/>
    <property type="match status" value="1"/>
</dbReference>
<keyword evidence="8 9" id="KW-0788">Thiol protease</keyword>
<evidence type="ECO:0000256" key="4">
    <source>
        <dbReference type="ARBA" id="ARBA00006641"/>
    </source>
</evidence>
<dbReference type="AlphaFoldDB" id="A0A5C8PSF4"/>
<dbReference type="Gene3D" id="3.40.630.20">
    <property type="entry name" value="Peptidase C15, pyroglutamyl peptidase I-like"/>
    <property type="match status" value="1"/>
</dbReference>
<accession>A0A5C8PSF4</accession>
<evidence type="ECO:0000256" key="2">
    <source>
        <dbReference type="ARBA" id="ARBA00002280"/>
    </source>
</evidence>
<protein>
    <recommendedName>
        <fullName evidence="9">Pyrrolidone-carboxylate peptidase</fullName>
        <ecNumber evidence="9">3.4.19.3</ecNumber>
    </recommendedName>
    <alternativeName>
        <fullName evidence="9">5-oxoprolyl-peptidase</fullName>
    </alternativeName>
    <alternativeName>
        <fullName evidence="9">Pyroglutamyl-peptidase I</fullName>
        <shortName evidence="9">PGP-I</shortName>
        <shortName evidence="9">Pyrase</shortName>
    </alternativeName>
</protein>
<dbReference type="InterPro" id="IPR000816">
    <property type="entry name" value="Peptidase_C15"/>
</dbReference>
<evidence type="ECO:0000256" key="10">
    <source>
        <dbReference type="PROSITE-ProRule" id="PRU10076"/>
    </source>
</evidence>
<proteinExistence type="inferred from homology"/>
<dbReference type="PROSITE" id="PS01334">
    <property type="entry name" value="PYRASE_CYS"/>
    <property type="match status" value="1"/>
</dbReference>
<dbReference type="CDD" id="cd00501">
    <property type="entry name" value="Peptidase_C15"/>
    <property type="match status" value="1"/>
</dbReference>
<comment type="function">
    <text evidence="2 9">Removes 5-oxoproline from various penultimate amino acid residues except L-proline.</text>
</comment>
<dbReference type="FunFam" id="3.40.630.20:FF:000001">
    <property type="entry name" value="Pyrrolidone-carboxylate peptidase"/>
    <property type="match status" value="1"/>
</dbReference>
<dbReference type="PRINTS" id="PR00706">
    <property type="entry name" value="PYROGLUPTASE"/>
</dbReference>
<comment type="similarity">
    <text evidence="4 9">Belongs to the peptidase C15 family.</text>
</comment>
<dbReference type="GO" id="GO:0016920">
    <property type="term" value="F:pyroglutamyl-peptidase activity"/>
    <property type="evidence" value="ECO:0007669"/>
    <property type="project" value="UniProtKB-UniRule"/>
</dbReference>
<sequence>MKRVLVTGFEPFDGESINPAWEVARRLDGWRSGSHAVVARRLPCAFGAVRDALDHELTALAPEIVICVGQAGGRVDVSLERIAINVDDARIADNDGAQPIDRPVVAGAPAAYFTTLPVKAILQRLRRAGLPAQVSNTAGTFVCNHTFYVLRHLAETTHRGVHRAGFIHIPYLPEQAARHPGSPSLALDTLIAALRIAIETSIEVSDDIQLAAGALH</sequence>
<evidence type="ECO:0000256" key="8">
    <source>
        <dbReference type="ARBA" id="ARBA00022807"/>
    </source>
</evidence>
<evidence type="ECO:0000256" key="3">
    <source>
        <dbReference type="ARBA" id="ARBA00004496"/>
    </source>
</evidence>
<keyword evidence="13" id="KW-1185">Reference proteome</keyword>
<comment type="catalytic activity">
    <reaction evidence="1 9 10">
        <text>Release of an N-terminal pyroglutamyl group from a polypeptide, the second amino acid generally not being Pro.</text>
        <dbReference type="EC" id="3.4.19.3"/>
    </reaction>
</comment>
<comment type="caution">
    <text evidence="12">The sequence shown here is derived from an EMBL/GenBank/DDBJ whole genome shotgun (WGS) entry which is preliminary data.</text>
</comment>
<evidence type="ECO:0000256" key="6">
    <source>
        <dbReference type="ARBA" id="ARBA00022670"/>
    </source>
</evidence>
<comment type="subunit">
    <text evidence="9">Homotetramer.</text>
</comment>
<dbReference type="PANTHER" id="PTHR23402">
    <property type="entry name" value="PROTEASE FAMILY C15 PYROGLUTAMYL-PEPTIDASE I-RELATED"/>
    <property type="match status" value="1"/>
</dbReference>
<evidence type="ECO:0000313" key="12">
    <source>
        <dbReference type="EMBL" id="TXL78735.1"/>
    </source>
</evidence>